<dbReference type="OMA" id="FCCLCCG"/>
<dbReference type="InterPro" id="IPR050357">
    <property type="entry name" value="Arrestin_domain-protein"/>
</dbReference>
<organism evidence="5 6">
    <name type="scientific">Zootermopsis nevadensis</name>
    <name type="common">Dampwood termite</name>
    <dbReference type="NCBI Taxonomy" id="136037"/>
    <lineage>
        <taxon>Eukaryota</taxon>
        <taxon>Metazoa</taxon>
        <taxon>Ecdysozoa</taxon>
        <taxon>Arthropoda</taxon>
        <taxon>Hexapoda</taxon>
        <taxon>Insecta</taxon>
        <taxon>Pterygota</taxon>
        <taxon>Neoptera</taxon>
        <taxon>Polyneoptera</taxon>
        <taxon>Dictyoptera</taxon>
        <taxon>Blattodea</taxon>
        <taxon>Blattoidea</taxon>
        <taxon>Termitoidae</taxon>
        <taxon>Termopsidae</taxon>
        <taxon>Zootermopsis</taxon>
    </lineage>
</organism>
<proteinExistence type="inferred from homology"/>
<feature type="domain" description="Arrestin C-terminal-like" evidence="4">
    <location>
        <begin position="4"/>
        <end position="151"/>
    </location>
</feature>
<dbReference type="SUPFAM" id="SSF81296">
    <property type="entry name" value="E set domains"/>
    <property type="match status" value="2"/>
</dbReference>
<sequence length="431" mass="47506">MGLKSFQIVFENPTQTYYSGETVSGRVVLSLNSSKSIRGIVIKFKGEANVHWTENESRKNSDGTTEEHTVYFQGNEKYFESKYHLVGGRADEMVLPEGEHCFPFSTVLPPKLPSSFEGEFGHIRYTVKVVVDRPWKFDHEIKSAFTVISPVDLNTHETAKNPSMQEVEKRFCCLCCESGPLTMALSLPVTGYVPGQDIPVTIEIDNASNVCVTDVKCKLKKLITFIATSPYGSSREEELTVSEVIFDSVQPRHSNTATQKMTVPPLPPSDLDNCEIIDLAYYLKVVAEVSGCHNALKTSAPIIIGTIPLTSYQPVFTPMPMEGGNVSGGIGWTVPSLGSEAQSPYVQPSIRPQGEPDCVPSAPPPDGGEKYKQPHTPFHGSTSLSYPDIPPPTFTESFFGPQNIQDAEDSQYIQGNLNYVPKYPVYNFVSK</sequence>
<evidence type="ECO:0000313" key="5">
    <source>
        <dbReference type="EMBL" id="KDR23489.1"/>
    </source>
</evidence>
<dbReference type="InParanoid" id="A0A067RUH1"/>
<evidence type="ECO:0000256" key="1">
    <source>
        <dbReference type="ARBA" id="ARBA00005298"/>
    </source>
</evidence>
<gene>
    <name evidence="5" type="ORF">L798_08692</name>
</gene>
<dbReference type="Pfam" id="PF00339">
    <property type="entry name" value="Arrestin_N"/>
    <property type="match status" value="1"/>
</dbReference>
<evidence type="ECO:0000256" key="2">
    <source>
        <dbReference type="ARBA" id="ARBA00022606"/>
    </source>
</evidence>
<feature type="domain" description="Arrestin C-terminal-like" evidence="4">
    <location>
        <begin position="177"/>
        <end position="309"/>
    </location>
</feature>
<dbReference type="eggNOG" id="KOG3780">
    <property type="taxonomic scope" value="Eukaryota"/>
</dbReference>
<reference evidence="5 6" key="1">
    <citation type="journal article" date="2014" name="Nat. Commun.">
        <title>Molecular traces of alternative social organization in a termite genome.</title>
        <authorList>
            <person name="Terrapon N."/>
            <person name="Li C."/>
            <person name="Robertson H.M."/>
            <person name="Ji L."/>
            <person name="Meng X."/>
            <person name="Booth W."/>
            <person name="Chen Z."/>
            <person name="Childers C.P."/>
            <person name="Glastad K.M."/>
            <person name="Gokhale K."/>
            <person name="Gowin J."/>
            <person name="Gronenberg W."/>
            <person name="Hermansen R.A."/>
            <person name="Hu H."/>
            <person name="Hunt B.G."/>
            <person name="Huylmans A.K."/>
            <person name="Khalil S.M."/>
            <person name="Mitchell R.D."/>
            <person name="Munoz-Torres M.C."/>
            <person name="Mustard J.A."/>
            <person name="Pan H."/>
            <person name="Reese J.T."/>
            <person name="Scharf M.E."/>
            <person name="Sun F."/>
            <person name="Vogel H."/>
            <person name="Xiao J."/>
            <person name="Yang W."/>
            <person name="Yang Z."/>
            <person name="Yang Z."/>
            <person name="Zhou J."/>
            <person name="Zhu J."/>
            <person name="Brent C.S."/>
            <person name="Elsik C.G."/>
            <person name="Goodisman M.A."/>
            <person name="Liberles D.A."/>
            <person name="Roe R.M."/>
            <person name="Vargo E.L."/>
            <person name="Vilcinskas A."/>
            <person name="Wang J."/>
            <person name="Bornberg-Bauer E."/>
            <person name="Korb J."/>
            <person name="Zhang G."/>
            <person name="Liebig J."/>
        </authorList>
    </citation>
    <scope>NUCLEOTIDE SEQUENCE [LARGE SCALE GENOMIC DNA]</scope>
    <source>
        <tissue evidence="5">Whole organism</tissue>
    </source>
</reference>
<dbReference type="FunCoup" id="A0A067RUH1">
    <property type="interactions" value="529"/>
</dbReference>
<dbReference type="PANTHER" id="PTHR11188">
    <property type="entry name" value="ARRESTIN DOMAIN CONTAINING PROTEIN"/>
    <property type="match status" value="1"/>
</dbReference>
<dbReference type="InterPro" id="IPR011021">
    <property type="entry name" value="Arrestin-like_N"/>
</dbReference>
<dbReference type="STRING" id="136037.A0A067RUH1"/>
<accession>A0A067RUH1</accession>
<comment type="similarity">
    <text evidence="1">Belongs to the arrestin family.</text>
</comment>
<dbReference type="PANTHER" id="PTHR11188:SF176">
    <property type="entry name" value="ARRESTIN DOMAIN-CONTAINING PROTEIN 1"/>
    <property type="match status" value="1"/>
</dbReference>
<dbReference type="GO" id="GO:0005737">
    <property type="term" value="C:cytoplasm"/>
    <property type="evidence" value="ECO:0007669"/>
    <property type="project" value="TreeGrafter"/>
</dbReference>
<dbReference type="InterPro" id="IPR011022">
    <property type="entry name" value="Arrestin_C-like"/>
</dbReference>
<evidence type="ECO:0000259" key="4">
    <source>
        <dbReference type="SMART" id="SM01017"/>
    </source>
</evidence>
<dbReference type="InterPro" id="IPR014752">
    <property type="entry name" value="Arrestin-like_C"/>
</dbReference>
<keyword evidence="2" id="KW-0716">Sensory transduction</keyword>
<dbReference type="AlphaFoldDB" id="A0A067RUH1"/>
<evidence type="ECO:0000256" key="3">
    <source>
        <dbReference type="SAM" id="MobiDB-lite"/>
    </source>
</evidence>
<dbReference type="Gene3D" id="2.60.40.640">
    <property type="match status" value="2"/>
</dbReference>
<dbReference type="InterPro" id="IPR014756">
    <property type="entry name" value="Ig_E-set"/>
</dbReference>
<name>A0A067RUH1_ZOONE</name>
<protein>
    <submittedName>
        <fullName evidence="5">Arrestin domain-containing protein 2</fullName>
    </submittedName>
</protein>
<evidence type="ECO:0000313" key="6">
    <source>
        <dbReference type="Proteomes" id="UP000027135"/>
    </source>
</evidence>
<keyword evidence="6" id="KW-1185">Reference proteome</keyword>
<dbReference type="Proteomes" id="UP000027135">
    <property type="component" value="Unassembled WGS sequence"/>
</dbReference>
<feature type="region of interest" description="Disordered" evidence="3">
    <location>
        <begin position="341"/>
        <end position="380"/>
    </location>
</feature>
<dbReference type="GO" id="GO:0015031">
    <property type="term" value="P:protein transport"/>
    <property type="evidence" value="ECO:0007669"/>
    <property type="project" value="TreeGrafter"/>
</dbReference>
<dbReference type="EMBL" id="KK852460">
    <property type="protein sequence ID" value="KDR23489.1"/>
    <property type="molecule type" value="Genomic_DNA"/>
</dbReference>
<dbReference type="Pfam" id="PF02752">
    <property type="entry name" value="Arrestin_C"/>
    <property type="match status" value="1"/>
</dbReference>
<dbReference type="SMART" id="SM01017">
    <property type="entry name" value="Arrestin_C"/>
    <property type="match status" value="2"/>
</dbReference>